<keyword evidence="2" id="KW-1185">Reference proteome</keyword>
<gene>
    <name evidence="1" type="ORF">F4820DRAFT_421841</name>
</gene>
<dbReference type="Proteomes" id="UP001497700">
    <property type="component" value="Unassembled WGS sequence"/>
</dbReference>
<evidence type="ECO:0000313" key="1">
    <source>
        <dbReference type="EMBL" id="KAI4864985.1"/>
    </source>
</evidence>
<accession>A0ACB9YZY6</accession>
<proteinExistence type="predicted"/>
<dbReference type="EMBL" id="MU393478">
    <property type="protein sequence ID" value="KAI4864985.1"/>
    <property type="molecule type" value="Genomic_DNA"/>
</dbReference>
<name>A0ACB9YZY6_9PEZI</name>
<sequence length="57" mass="6951">MLYISRWILSLSLLLFLVLTWELLLRVRKRLHTYIPPRISYFFLFLPLSTYTPYATT</sequence>
<protein>
    <submittedName>
        <fullName evidence="1">Uncharacterized protein</fullName>
    </submittedName>
</protein>
<reference evidence="1 2" key="1">
    <citation type="journal article" date="2022" name="New Phytol.">
        <title>Ecological generalism drives hyperdiversity of secondary metabolite gene clusters in xylarialean endophytes.</title>
        <authorList>
            <person name="Franco M.E.E."/>
            <person name="Wisecaver J.H."/>
            <person name="Arnold A.E."/>
            <person name="Ju Y.M."/>
            <person name="Slot J.C."/>
            <person name="Ahrendt S."/>
            <person name="Moore L.P."/>
            <person name="Eastman K.E."/>
            <person name="Scott K."/>
            <person name="Konkel Z."/>
            <person name="Mondo S.J."/>
            <person name="Kuo A."/>
            <person name="Hayes R.D."/>
            <person name="Haridas S."/>
            <person name="Andreopoulos B."/>
            <person name="Riley R."/>
            <person name="LaButti K."/>
            <person name="Pangilinan J."/>
            <person name="Lipzen A."/>
            <person name="Amirebrahimi M."/>
            <person name="Yan J."/>
            <person name="Adam C."/>
            <person name="Keymanesh K."/>
            <person name="Ng V."/>
            <person name="Louie K."/>
            <person name="Northen T."/>
            <person name="Drula E."/>
            <person name="Henrissat B."/>
            <person name="Hsieh H.M."/>
            <person name="Youens-Clark K."/>
            <person name="Lutzoni F."/>
            <person name="Miadlikowska J."/>
            <person name="Eastwood D.C."/>
            <person name="Hamelin R.C."/>
            <person name="Grigoriev I.V."/>
            <person name="U'Ren J.M."/>
        </authorList>
    </citation>
    <scope>NUCLEOTIDE SEQUENCE [LARGE SCALE GENOMIC DNA]</scope>
    <source>
        <strain evidence="1 2">CBS 119005</strain>
    </source>
</reference>
<evidence type="ECO:0000313" key="2">
    <source>
        <dbReference type="Proteomes" id="UP001497700"/>
    </source>
</evidence>
<comment type="caution">
    <text evidence="1">The sequence shown here is derived from an EMBL/GenBank/DDBJ whole genome shotgun (WGS) entry which is preliminary data.</text>
</comment>
<organism evidence="1 2">
    <name type="scientific">Hypoxylon rubiginosum</name>
    <dbReference type="NCBI Taxonomy" id="110542"/>
    <lineage>
        <taxon>Eukaryota</taxon>
        <taxon>Fungi</taxon>
        <taxon>Dikarya</taxon>
        <taxon>Ascomycota</taxon>
        <taxon>Pezizomycotina</taxon>
        <taxon>Sordariomycetes</taxon>
        <taxon>Xylariomycetidae</taxon>
        <taxon>Xylariales</taxon>
        <taxon>Hypoxylaceae</taxon>
        <taxon>Hypoxylon</taxon>
    </lineage>
</organism>